<dbReference type="RefSeq" id="WP_006215690.1">
    <property type="nucleotide sequence ID" value="NZ_ANHZ02000028.1"/>
</dbReference>
<comment type="caution">
    <text evidence="1">The sequence shown here is derived from an EMBL/GenBank/DDBJ whole genome shotgun (WGS) entry which is preliminary data.</text>
</comment>
<gene>
    <name evidence="1" type="ORF">C884_01464</name>
</gene>
<evidence type="ECO:0000313" key="2">
    <source>
        <dbReference type="Proteomes" id="UP000009877"/>
    </source>
</evidence>
<keyword evidence="2" id="KW-1185">Reference proteome</keyword>
<dbReference type="AlphaFoldDB" id="M2WAT4"/>
<name>M2WAT4_9MICC</name>
<reference evidence="1 2" key="1">
    <citation type="journal article" date="2014" name="Genome Announc.">
        <title>Draft Genome Sequence of Kocuria palustris PEL.</title>
        <authorList>
            <person name="Sharma G."/>
            <person name="Khatri I."/>
            <person name="Subramanian S."/>
        </authorList>
    </citation>
    <scope>NUCLEOTIDE SEQUENCE [LARGE SCALE GENOMIC DNA]</scope>
    <source>
        <strain evidence="1 2">PEL</strain>
    </source>
</reference>
<sequence>MSTLQIGSGKRAAKMTEIMLIAEATGSTISQLTGTGASQRVQCAARSANGAGMAGMRQPLLRFVELDAQLDDQVIPASAPQGRA</sequence>
<protein>
    <submittedName>
        <fullName evidence="1">Uncharacterized protein</fullName>
    </submittedName>
</protein>
<organism evidence="1 2">
    <name type="scientific">Kocuria palustris PEL</name>
    <dbReference type="NCBI Taxonomy" id="1236550"/>
    <lineage>
        <taxon>Bacteria</taxon>
        <taxon>Bacillati</taxon>
        <taxon>Actinomycetota</taxon>
        <taxon>Actinomycetes</taxon>
        <taxon>Micrococcales</taxon>
        <taxon>Micrococcaceae</taxon>
        <taxon>Kocuria</taxon>
    </lineage>
</organism>
<evidence type="ECO:0000313" key="1">
    <source>
        <dbReference type="EMBL" id="EME35577.1"/>
    </source>
</evidence>
<dbReference type="EMBL" id="ANHZ02000028">
    <property type="protein sequence ID" value="EME35577.1"/>
    <property type="molecule type" value="Genomic_DNA"/>
</dbReference>
<dbReference type="Proteomes" id="UP000009877">
    <property type="component" value="Unassembled WGS sequence"/>
</dbReference>
<accession>M2WAT4</accession>
<proteinExistence type="predicted"/>